<dbReference type="PATRIC" id="fig|1429043.3.peg.5212"/>
<dbReference type="InterPro" id="IPR052732">
    <property type="entry name" value="Cell-binding_unc_protein"/>
</dbReference>
<dbReference type="PANTHER" id="PTHR43883:SF1">
    <property type="entry name" value="GLUCONOKINASE"/>
    <property type="match status" value="1"/>
</dbReference>
<dbReference type="PANTHER" id="PTHR43883">
    <property type="entry name" value="SLR0207 PROTEIN"/>
    <property type="match status" value="1"/>
</dbReference>
<accession>A0A0D2J7A9</accession>
<dbReference type="InParanoid" id="A0A0D2J7A9"/>
<dbReference type="Gene3D" id="3.40.50.300">
    <property type="entry name" value="P-loop containing nucleotide triphosphate hydrolases"/>
    <property type="match status" value="1"/>
</dbReference>
<keyword evidence="3" id="KW-1185">Reference proteome</keyword>
<gene>
    <name evidence="2" type="ORF">X474_24640</name>
</gene>
<sequence>MAENHRKIIRAFGDPAFYPHKVLQLDHLQTHLSHIFLTGGLVYKIKKPLDLGFVDFSTLENRIHFCLKEVELNRRLAPEIYLQVMAVAKSEKGLSLLPLEKVDRQDVLEPCVQMKEMDQSRLMDRLLEADQVTEQDIISLGQKTARFHSSQGQSSKVDFFGRLEQVRINVEENFRQTEPHLGVTASRPRWQAVKDYSYGFMEQNQDLFKQRVDKGHIVDGHGDLHSGNIVLPPDRDPIIFDCIEFNERFRYQDAACDLAFLAMDLDFHQKANLTRLLLKHYVRTGGDRDLLKIINFYMCYRAVVRAKIHGFTFEDQEVPPEQKFTDLAKARAYFRLAAQYAQNEPPYFLVCFMGLMASGKSYMAKLLAGHLGWPHENSDRMRKKTAGIAVDERHYDNWGRGLYDPLATEKTYQALAHWAEPHLAMGQSVILDASFSRAGHRETMLELARKTGATPLFVEVWARRPVLEKRLAKRQAKARTVSDGRLELLDRQISSFEKTSHLLEQNLFKLDGGMPEQEKLNRMLDKLTEMGHGR</sequence>
<dbReference type="AlphaFoldDB" id="A0A0D2J7A9"/>
<dbReference type="Pfam" id="PF13671">
    <property type="entry name" value="AAA_33"/>
    <property type="match status" value="1"/>
</dbReference>
<dbReference type="EMBL" id="AZAC01000056">
    <property type="protein sequence ID" value="KIX11576.1"/>
    <property type="molecule type" value="Genomic_DNA"/>
</dbReference>
<dbReference type="SUPFAM" id="SSF56112">
    <property type="entry name" value="Protein kinase-like (PK-like)"/>
    <property type="match status" value="1"/>
</dbReference>
<dbReference type="SUPFAM" id="SSF52540">
    <property type="entry name" value="P-loop containing nucleoside triphosphate hydrolases"/>
    <property type="match status" value="1"/>
</dbReference>
<comment type="caution">
    <text evidence="2">The sequence shown here is derived from an EMBL/GenBank/DDBJ whole genome shotgun (WGS) entry which is preliminary data.</text>
</comment>
<organism evidence="2 3">
    <name type="scientific">Dethiosulfatarculus sandiegensis</name>
    <dbReference type="NCBI Taxonomy" id="1429043"/>
    <lineage>
        <taxon>Bacteria</taxon>
        <taxon>Pseudomonadati</taxon>
        <taxon>Thermodesulfobacteriota</taxon>
        <taxon>Desulfarculia</taxon>
        <taxon>Desulfarculales</taxon>
        <taxon>Desulfarculaceae</taxon>
        <taxon>Dethiosulfatarculus</taxon>
    </lineage>
</organism>
<dbReference type="Proteomes" id="UP000032233">
    <property type="component" value="Unassembled WGS sequence"/>
</dbReference>
<feature type="domain" description="Aminoglycoside phosphotransferase" evidence="1">
    <location>
        <begin position="129"/>
        <end position="281"/>
    </location>
</feature>
<protein>
    <recommendedName>
        <fullName evidence="1">Aminoglycoside phosphotransferase domain-containing protein</fullName>
    </recommendedName>
</protein>
<evidence type="ECO:0000313" key="2">
    <source>
        <dbReference type="EMBL" id="KIX11576.1"/>
    </source>
</evidence>
<evidence type="ECO:0000313" key="3">
    <source>
        <dbReference type="Proteomes" id="UP000032233"/>
    </source>
</evidence>
<dbReference type="InterPro" id="IPR027417">
    <property type="entry name" value="P-loop_NTPase"/>
</dbReference>
<name>A0A0D2J7A9_9BACT</name>
<dbReference type="Gene3D" id="3.90.1200.10">
    <property type="match status" value="1"/>
</dbReference>
<proteinExistence type="predicted"/>
<evidence type="ECO:0000259" key="1">
    <source>
        <dbReference type="Pfam" id="PF01636"/>
    </source>
</evidence>
<dbReference type="Pfam" id="PF01636">
    <property type="entry name" value="APH"/>
    <property type="match status" value="1"/>
</dbReference>
<dbReference type="RefSeq" id="WP_044352051.1">
    <property type="nucleotide sequence ID" value="NZ_AZAC01000056.1"/>
</dbReference>
<dbReference type="InterPro" id="IPR011009">
    <property type="entry name" value="Kinase-like_dom_sf"/>
</dbReference>
<dbReference type="InterPro" id="IPR002575">
    <property type="entry name" value="Aminoglycoside_PTrfase"/>
</dbReference>
<reference evidence="2 3" key="1">
    <citation type="submission" date="2013-11" db="EMBL/GenBank/DDBJ databases">
        <title>Metagenomic analysis of a methanogenic consortium involved in long chain n-alkane degradation.</title>
        <authorList>
            <person name="Davidova I.A."/>
            <person name="Callaghan A.V."/>
            <person name="Wawrik B."/>
            <person name="Pruitt S."/>
            <person name="Marks C."/>
            <person name="Duncan K.E."/>
            <person name="Suflita J.M."/>
        </authorList>
    </citation>
    <scope>NUCLEOTIDE SEQUENCE [LARGE SCALE GENOMIC DNA]</scope>
    <source>
        <strain evidence="2 3">SPR</strain>
    </source>
</reference>
<dbReference type="STRING" id="1429043.X474_24640"/>